<evidence type="ECO:0000313" key="3">
    <source>
        <dbReference type="EMBL" id="MCG2590179.1"/>
    </source>
</evidence>
<dbReference type="PANTHER" id="PTHR11820">
    <property type="entry name" value="ACYLPYRUVASE"/>
    <property type="match status" value="1"/>
</dbReference>
<dbReference type="EMBL" id="JAKLWS010000027">
    <property type="protein sequence ID" value="MCG2590179.1"/>
    <property type="molecule type" value="Genomic_DNA"/>
</dbReference>
<protein>
    <submittedName>
        <fullName evidence="3">Fumarylacetoacetate hydrolase family protein</fullName>
    </submittedName>
</protein>
<evidence type="ECO:0000259" key="2">
    <source>
        <dbReference type="Pfam" id="PF01557"/>
    </source>
</evidence>
<evidence type="ECO:0000256" key="1">
    <source>
        <dbReference type="ARBA" id="ARBA00022723"/>
    </source>
</evidence>
<dbReference type="RefSeq" id="WP_237855538.1">
    <property type="nucleotide sequence ID" value="NZ_JAKLWS010000027.1"/>
</dbReference>
<dbReference type="Gene3D" id="3.90.850.10">
    <property type="entry name" value="Fumarylacetoacetase-like, C-terminal domain"/>
    <property type="match status" value="1"/>
</dbReference>
<gene>
    <name evidence="3" type="ORF">L6773_16500</name>
</gene>
<dbReference type="InterPro" id="IPR036663">
    <property type="entry name" value="Fumarylacetoacetase_C_sf"/>
</dbReference>
<accession>A0ABS9KH58</accession>
<dbReference type="Pfam" id="PF01557">
    <property type="entry name" value="FAA_hydrolase"/>
    <property type="match status" value="1"/>
</dbReference>
<name>A0ABS9KH58_9BACT</name>
<comment type="caution">
    <text evidence="3">The sequence shown here is derived from an EMBL/GenBank/DDBJ whole genome shotgun (WGS) entry which is preliminary data.</text>
</comment>
<sequence>MDYTINEYPHLQFGSIYCIGRNYAKHIEEMKSKKTDDPVVFLKPRSSLIFNDQTIHLPQQSSTVHHEVELVLLIGRAVKNCSVKEALQTVQAVAVGIDVTARDIQSQAKKNGLPWTLSKGFDTFAPIGNFVELDSLSDIQNLDIQVRVNGELRQLGNTSKMLFSVSELISYLSHQFTLNPGDLIFTGTPEGVSPITDGDIIDASIGDQLSTLKVYVRT</sequence>
<proteinExistence type="predicted"/>
<keyword evidence="4" id="KW-1185">Reference proteome</keyword>
<dbReference type="NCBIfam" id="NF007967">
    <property type="entry name" value="PRK10691.1"/>
    <property type="match status" value="1"/>
</dbReference>
<organism evidence="3 4">
    <name type="scientific">Rhodohalobacter sulfatireducens</name>
    <dbReference type="NCBI Taxonomy" id="2911366"/>
    <lineage>
        <taxon>Bacteria</taxon>
        <taxon>Pseudomonadati</taxon>
        <taxon>Balneolota</taxon>
        <taxon>Balneolia</taxon>
        <taxon>Balneolales</taxon>
        <taxon>Balneolaceae</taxon>
        <taxon>Rhodohalobacter</taxon>
    </lineage>
</organism>
<feature type="domain" description="Fumarylacetoacetase-like C-terminal" evidence="2">
    <location>
        <begin position="16"/>
        <end position="214"/>
    </location>
</feature>
<keyword evidence="3" id="KW-0378">Hydrolase</keyword>
<dbReference type="InterPro" id="IPR011234">
    <property type="entry name" value="Fumarylacetoacetase-like_C"/>
</dbReference>
<reference evidence="3" key="2">
    <citation type="submission" date="2024-05" db="EMBL/GenBank/DDBJ databases">
        <title>Rhodohalobacter halophilus gen. nov., sp. nov., a moderately halophilic member of the family Balneolaceae.</title>
        <authorList>
            <person name="Xia J."/>
        </authorList>
    </citation>
    <scope>NUCLEOTIDE SEQUENCE</scope>
    <source>
        <strain evidence="3">WB101</strain>
    </source>
</reference>
<keyword evidence="1" id="KW-0479">Metal-binding</keyword>
<dbReference type="SUPFAM" id="SSF56529">
    <property type="entry name" value="FAH"/>
    <property type="match status" value="1"/>
</dbReference>
<dbReference type="Proteomes" id="UP001165366">
    <property type="component" value="Unassembled WGS sequence"/>
</dbReference>
<evidence type="ECO:0000313" key="4">
    <source>
        <dbReference type="Proteomes" id="UP001165366"/>
    </source>
</evidence>
<dbReference type="PANTHER" id="PTHR11820:SF7">
    <property type="entry name" value="ACYLPYRUVASE FAHD1, MITOCHONDRIAL"/>
    <property type="match status" value="1"/>
</dbReference>
<reference evidence="3" key="1">
    <citation type="submission" date="2022-01" db="EMBL/GenBank/DDBJ databases">
        <authorList>
            <person name="Wang Y."/>
        </authorList>
    </citation>
    <scope>NUCLEOTIDE SEQUENCE</scope>
    <source>
        <strain evidence="3">WB101</strain>
    </source>
</reference>
<dbReference type="GO" id="GO:0016787">
    <property type="term" value="F:hydrolase activity"/>
    <property type="evidence" value="ECO:0007669"/>
    <property type="project" value="UniProtKB-KW"/>
</dbReference>